<protein>
    <submittedName>
        <fullName evidence="3">Imidazolonepropionase-like amidohydrolase</fullName>
    </submittedName>
</protein>
<gene>
    <name evidence="3" type="ORF">GGR27_003880</name>
</gene>
<evidence type="ECO:0000256" key="1">
    <source>
        <dbReference type="SAM" id="SignalP"/>
    </source>
</evidence>
<dbReference type="InterPro" id="IPR011059">
    <property type="entry name" value="Metal-dep_hydrolase_composite"/>
</dbReference>
<dbReference type="RefSeq" id="WP_168040294.1">
    <property type="nucleotide sequence ID" value="NZ_JAATJH010000011.1"/>
</dbReference>
<dbReference type="InterPro" id="IPR006680">
    <property type="entry name" value="Amidohydro-rel"/>
</dbReference>
<feature type="domain" description="Amidohydrolase-related" evidence="2">
    <location>
        <begin position="317"/>
        <end position="407"/>
    </location>
</feature>
<comment type="caution">
    <text evidence="3">The sequence shown here is derived from an EMBL/GenBank/DDBJ whole genome shotgun (WGS) entry which is preliminary data.</text>
</comment>
<feature type="signal peptide" evidence="1">
    <location>
        <begin position="1"/>
        <end position="19"/>
    </location>
</feature>
<dbReference type="Proteomes" id="UP000770785">
    <property type="component" value="Unassembled WGS sequence"/>
</dbReference>
<evidence type="ECO:0000313" key="4">
    <source>
        <dbReference type="Proteomes" id="UP000770785"/>
    </source>
</evidence>
<dbReference type="EMBL" id="JAATJH010000011">
    <property type="protein sequence ID" value="NJC28357.1"/>
    <property type="molecule type" value="Genomic_DNA"/>
</dbReference>
<name>A0ABX0XGN5_9BACT</name>
<dbReference type="PANTHER" id="PTHR43135:SF3">
    <property type="entry name" value="ALPHA-D-RIBOSE 1-METHYLPHOSPHONATE 5-TRIPHOSPHATE DIPHOSPHATASE"/>
    <property type="match status" value="1"/>
</dbReference>
<feature type="chain" id="PRO_5047425696" evidence="1">
    <location>
        <begin position="20"/>
        <end position="428"/>
    </location>
</feature>
<accession>A0ABX0XGN5</accession>
<organism evidence="3 4">
    <name type="scientific">Neolewinella antarctica</name>
    <dbReference type="NCBI Taxonomy" id="442734"/>
    <lineage>
        <taxon>Bacteria</taxon>
        <taxon>Pseudomonadati</taxon>
        <taxon>Bacteroidota</taxon>
        <taxon>Saprospiria</taxon>
        <taxon>Saprospirales</taxon>
        <taxon>Lewinellaceae</taxon>
        <taxon>Neolewinella</taxon>
    </lineage>
</organism>
<evidence type="ECO:0000313" key="3">
    <source>
        <dbReference type="EMBL" id="NJC28357.1"/>
    </source>
</evidence>
<dbReference type="PANTHER" id="PTHR43135">
    <property type="entry name" value="ALPHA-D-RIBOSE 1-METHYLPHOSPHONATE 5-TRIPHOSPHATE DIPHOSPHATASE"/>
    <property type="match status" value="1"/>
</dbReference>
<dbReference type="InterPro" id="IPR032466">
    <property type="entry name" value="Metal_Hydrolase"/>
</dbReference>
<reference evidence="3 4" key="1">
    <citation type="submission" date="2020-03" db="EMBL/GenBank/DDBJ databases">
        <title>Genomic Encyclopedia of Type Strains, Phase IV (KMG-IV): sequencing the most valuable type-strain genomes for metagenomic binning, comparative biology and taxonomic classification.</title>
        <authorList>
            <person name="Goeker M."/>
        </authorList>
    </citation>
    <scope>NUCLEOTIDE SEQUENCE [LARGE SCALE GENOMIC DNA]</scope>
    <source>
        <strain evidence="3 4">DSM 105096</strain>
    </source>
</reference>
<keyword evidence="1" id="KW-0732">Signal</keyword>
<dbReference type="Pfam" id="PF01979">
    <property type="entry name" value="Amidohydro_1"/>
    <property type="match status" value="1"/>
</dbReference>
<proteinExistence type="predicted"/>
<keyword evidence="4" id="KW-1185">Reference proteome</keyword>
<dbReference type="SUPFAM" id="SSF51556">
    <property type="entry name" value="Metallo-dependent hydrolases"/>
    <property type="match status" value="1"/>
</dbReference>
<dbReference type="InterPro" id="IPR051781">
    <property type="entry name" value="Metallo-dep_Hydrolase"/>
</dbReference>
<dbReference type="SUPFAM" id="SSF51338">
    <property type="entry name" value="Composite domain of metallo-dependent hydrolases"/>
    <property type="match status" value="1"/>
</dbReference>
<dbReference type="Gene3D" id="2.30.40.10">
    <property type="entry name" value="Urease, subunit C, domain 1"/>
    <property type="match status" value="1"/>
</dbReference>
<dbReference type="Gene3D" id="3.20.20.140">
    <property type="entry name" value="Metal-dependent hydrolases"/>
    <property type="match status" value="1"/>
</dbReference>
<sequence>MHYLYTSLLTLLLCTSAHAQNPTPAPEQSQPILITNATIHVGNGTVIENGSILFEDGRITQVGQNVGPDLVGTDAKQVDGAGKHVYPGLFALNSQLGLVEIDAVRATNDQREVGVVNPNARALIAFNTDSQVIPTVRSRGVLLAQATPEGGLVSGRSSVMQLDGWNFEDAGVGIDDGVHVNWPRRNSYDWQTGRLIENKKYEELVTALKSFLLEAAAYCGADRQGDRLTKLEAMCDAMSQTKNVYLHADEARDIQEGVTLLKKMGAKPVIVGGYQAYRVADFLKKEDVAVILSSTQALPNNQDDAIDQPFRNPALLAAAGVTFALSHEGTWQQRNIPFIAGQAVAFGLDYEAAITALTLTPAQITGVADRYGSLENGKSATLIVVSGDVLDMRTSEVEMAFIDGRMVDLSNKQSELAEKFREKFSRGR</sequence>
<evidence type="ECO:0000259" key="2">
    <source>
        <dbReference type="Pfam" id="PF01979"/>
    </source>
</evidence>